<evidence type="ECO:0000313" key="2">
    <source>
        <dbReference type="Proteomes" id="UP000024635"/>
    </source>
</evidence>
<name>A0A016WZT9_9BILA</name>
<organism evidence="1 2">
    <name type="scientific">Ancylostoma ceylanicum</name>
    <dbReference type="NCBI Taxonomy" id="53326"/>
    <lineage>
        <taxon>Eukaryota</taxon>
        <taxon>Metazoa</taxon>
        <taxon>Ecdysozoa</taxon>
        <taxon>Nematoda</taxon>
        <taxon>Chromadorea</taxon>
        <taxon>Rhabditida</taxon>
        <taxon>Rhabditina</taxon>
        <taxon>Rhabditomorpha</taxon>
        <taxon>Strongyloidea</taxon>
        <taxon>Ancylostomatidae</taxon>
        <taxon>Ancylostomatinae</taxon>
        <taxon>Ancylostoma</taxon>
    </lineage>
</organism>
<gene>
    <name evidence="1" type="primary">Acey_s0436.g1431</name>
    <name evidence="1" type="ORF">Y032_0436g1431</name>
</gene>
<reference evidence="2" key="1">
    <citation type="journal article" date="2015" name="Nat. Genet.">
        <title>The genome and transcriptome of the zoonotic hookworm Ancylostoma ceylanicum identify infection-specific gene families.</title>
        <authorList>
            <person name="Schwarz E.M."/>
            <person name="Hu Y."/>
            <person name="Antoshechkin I."/>
            <person name="Miller M.M."/>
            <person name="Sternberg P.W."/>
            <person name="Aroian R.V."/>
        </authorList>
    </citation>
    <scope>NUCLEOTIDE SEQUENCE</scope>
    <source>
        <strain evidence="2">HY135</strain>
    </source>
</reference>
<dbReference type="EMBL" id="JARK01000036">
    <property type="protein sequence ID" value="EYC45180.1"/>
    <property type="molecule type" value="Genomic_DNA"/>
</dbReference>
<dbReference type="Proteomes" id="UP000024635">
    <property type="component" value="Unassembled WGS sequence"/>
</dbReference>
<evidence type="ECO:0000313" key="1">
    <source>
        <dbReference type="EMBL" id="EYC45180.1"/>
    </source>
</evidence>
<protein>
    <submittedName>
        <fullName evidence="1">Uncharacterized protein</fullName>
    </submittedName>
</protein>
<sequence>MVDMSVNSFTLGNLNDKSRPSTRVTTLTLGNLNDLSGPICVVEIAHGKRADVPKFAPYLAPTNMLTNT</sequence>
<accession>A0A016WZT9</accession>
<comment type="caution">
    <text evidence="1">The sequence shown here is derived from an EMBL/GenBank/DDBJ whole genome shotgun (WGS) entry which is preliminary data.</text>
</comment>
<dbReference type="AlphaFoldDB" id="A0A016WZT9"/>
<keyword evidence="2" id="KW-1185">Reference proteome</keyword>
<proteinExistence type="predicted"/>